<geneLocation type="plasmid" evidence="1">
    <name>pQBR57</name>
</geneLocation>
<name>A0A0G4E4S9_PSEFS</name>
<reference evidence="1" key="1">
    <citation type="submission" date="2014-12" db="EMBL/GenBank/DDBJ databases">
        <authorList>
            <person name="Hall J."/>
        </authorList>
    </citation>
    <scope>NUCLEOTIDE SEQUENCE [LARGE SCALE GENOMIC DNA]</scope>
    <source>
        <strain evidence="1">SBW25</strain>
        <plasmid evidence="1">pQBR57</plasmid>
    </source>
</reference>
<reference evidence="1" key="2">
    <citation type="submission" date="2015-06" db="EMBL/GenBank/DDBJ databases">
        <title>Environmentally co-occuring mercury resistance plasmids are genetically and phenotypically diverse and confer variable context-dependent fitness effects.</title>
        <authorList>
            <person name="Hall J.P.J."/>
            <person name="Harrison E."/>
            <person name="Lilley A.K."/>
            <person name="Paterson S."/>
            <person name="Spiers A.J."/>
            <person name="Brockhurst M.A."/>
        </authorList>
    </citation>
    <scope>NUCLEOTIDE SEQUENCE [LARGE SCALE GENOMIC DNA]</scope>
    <source>
        <strain evidence="1">SBW25</strain>
        <plasmid evidence="1">pQBR57</plasmid>
    </source>
</reference>
<sequence>MGFGTGQVTLELTGFDGHRGGSTIHLDQPTDDLDAVISYLERRIIVLFAGALAEALSPVQTPQKGIDQARASEIFLSPNLGSGDDHTKVREALMLLRNIHNVAYYDKEEVHRQMTDIGNRLWARASELVEQFEDTIVGLACSLTQTLEVTGAGQRQTISGYMSEETLSGLPGVQALPLLEP</sequence>
<dbReference type="EMBL" id="LN713926">
    <property type="protein sequence ID" value="CEK42251.1"/>
    <property type="molecule type" value="Genomic_DNA"/>
</dbReference>
<proteinExistence type="predicted"/>
<organism evidence="1">
    <name type="scientific">Pseudomonas fluorescens (strain SBW25)</name>
    <dbReference type="NCBI Taxonomy" id="216595"/>
    <lineage>
        <taxon>Bacteria</taxon>
        <taxon>Pseudomonadati</taxon>
        <taxon>Pseudomonadota</taxon>
        <taxon>Gammaproteobacteria</taxon>
        <taxon>Pseudomonadales</taxon>
        <taxon>Pseudomonadaceae</taxon>
        <taxon>Pseudomonas</taxon>
    </lineage>
</organism>
<gene>
    <name evidence="1" type="ORF">PQBR57_0298</name>
</gene>
<accession>A0A0G4E4S9</accession>
<evidence type="ECO:0000313" key="1">
    <source>
        <dbReference type="EMBL" id="CEK42251.1"/>
    </source>
</evidence>
<keyword evidence="1" id="KW-0614">Plasmid</keyword>
<dbReference type="AlphaFoldDB" id="A0A0G4E4S9"/>
<protein>
    <submittedName>
        <fullName evidence="1">Uncharacterized protein</fullName>
    </submittedName>
</protein>